<dbReference type="Gene3D" id="3.80.10.10">
    <property type="entry name" value="Ribonuclease Inhibitor"/>
    <property type="match status" value="1"/>
</dbReference>
<organism evidence="2 3">
    <name type="scientific">Calocera viscosa (strain TUFC12733)</name>
    <dbReference type="NCBI Taxonomy" id="1330018"/>
    <lineage>
        <taxon>Eukaryota</taxon>
        <taxon>Fungi</taxon>
        <taxon>Dikarya</taxon>
        <taxon>Basidiomycota</taxon>
        <taxon>Agaricomycotina</taxon>
        <taxon>Dacrymycetes</taxon>
        <taxon>Dacrymycetales</taxon>
        <taxon>Dacrymycetaceae</taxon>
        <taxon>Calocera</taxon>
    </lineage>
</organism>
<accession>A0A167PDL5</accession>
<dbReference type="SUPFAM" id="SSF52047">
    <property type="entry name" value="RNI-like"/>
    <property type="match status" value="1"/>
</dbReference>
<dbReference type="EMBL" id="KV417275">
    <property type="protein sequence ID" value="KZO98674.1"/>
    <property type="molecule type" value="Genomic_DNA"/>
</dbReference>
<keyword evidence="3" id="KW-1185">Reference proteome</keyword>
<gene>
    <name evidence="2" type="ORF">CALVIDRAFT_31064</name>
</gene>
<dbReference type="AlphaFoldDB" id="A0A167PDL5"/>
<dbReference type="InterPro" id="IPR036047">
    <property type="entry name" value="F-box-like_dom_sf"/>
</dbReference>
<dbReference type="InterPro" id="IPR032675">
    <property type="entry name" value="LRR_dom_sf"/>
</dbReference>
<dbReference type="Gene3D" id="1.20.1280.50">
    <property type="match status" value="1"/>
</dbReference>
<proteinExistence type="predicted"/>
<dbReference type="Proteomes" id="UP000076738">
    <property type="component" value="Unassembled WGS sequence"/>
</dbReference>
<name>A0A167PDL5_CALVF</name>
<dbReference type="OrthoDB" id="3016861at2759"/>
<evidence type="ECO:0000313" key="2">
    <source>
        <dbReference type="EMBL" id="KZO98674.1"/>
    </source>
</evidence>
<protein>
    <recommendedName>
        <fullName evidence="1">F-box domain-containing protein</fullName>
    </recommendedName>
</protein>
<dbReference type="InterPro" id="IPR001810">
    <property type="entry name" value="F-box_dom"/>
</dbReference>
<sequence length="491" mass="55191">MDDKHALRSQIKKEIELLDVAQRRLEYKYQSASKPLDARYQRESGYIQASLKDAWTRLHAITGINTLPDELLLDIMQRVVWQSHGAPYNPHIRLRQLQCVCKHWMALCLGTAAFWTKFDLPLPTNGSSNIGLHVARLDNGFSKALTRSKGLPISLTVRPSNVDYNQTALRKILEIIRPSDVQVQSLKVNLTPIMVMTVAFALAQQFSRLEDLALVGETLPGSWRFPLALRTTTLKRLRANNLRLIVLDLPSSLSRVEALHFDNSTLLEGRRAAEDVEAWIYASGRYQDRGDFVLDAAVLQKLPNLRSLRIRNQAIAFPHSDVVSLAELRELSLVFTGGYGRQVFAEGPPFFQQVQFPKLKSLRVQSEQGTRSGTADQIIDSLHPIVAGVTSILLHRIIPSPEHLKMLLLRATDLKELDIGGGEISAELMRVLGDPMLKHLHTVKLTDIEKRSGAILEQMLSQPTEEGRQLSRRWHMRVVHSSRKGAGSTGT</sequence>
<reference evidence="2 3" key="1">
    <citation type="journal article" date="2016" name="Mol. Biol. Evol.">
        <title>Comparative Genomics of Early-Diverging Mushroom-Forming Fungi Provides Insights into the Origins of Lignocellulose Decay Capabilities.</title>
        <authorList>
            <person name="Nagy L.G."/>
            <person name="Riley R."/>
            <person name="Tritt A."/>
            <person name="Adam C."/>
            <person name="Daum C."/>
            <person name="Floudas D."/>
            <person name="Sun H."/>
            <person name="Yadav J.S."/>
            <person name="Pangilinan J."/>
            <person name="Larsson K.H."/>
            <person name="Matsuura K."/>
            <person name="Barry K."/>
            <person name="Labutti K."/>
            <person name="Kuo R."/>
            <person name="Ohm R.A."/>
            <person name="Bhattacharya S.S."/>
            <person name="Shirouzu T."/>
            <person name="Yoshinaga Y."/>
            <person name="Martin F.M."/>
            <person name="Grigoriev I.V."/>
            <person name="Hibbett D.S."/>
        </authorList>
    </citation>
    <scope>NUCLEOTIDE SEQUENCE [LARGE SCALE GENOMIC DNA]</scope>
    <source>
        <strain evidence="2 3">TUFC12733</strain>
    </source>
</reference>
<dbReference type="Pfam" id="PF12937">
    <property type="entry name" value="F-box-like"/>
    <property type="match status" value="1"/>
</dbReference>
<feature type="domain" description="F-box" evidence="1">
    <location>
        <begin position="64"/>
        <end position="120"/>
    </location>
</feature>
<evidence type="ECO:0000313" key="3">
    <source>
        <dbReference type="Proteomes" id="UP000076738"/>
    </source>
</evidence>
<evidence type="ECO:0000259" key="1">
    <source>
        <dbReference type="Pfam" id="PF12937"/>
    </source>
</evidence>
<dbReference type="SUPFAM" id="SSF81383">
    <property type="entry name" value="F-box domain"/>
    <property type="match status" value="1"/>
</dbReference>